<comment type="subunit">
    <text evidence="3">Monomer.</text>
</comment>
<feature type="domain" description="MD-2-related lipid-recognition" evidence="8">
    <location>
        <begin position="22"/>
        <end position="134"/>
    </location>
</feature>
<name>A0AAW1SMK2_9CHLO</name>
<gene>
    <name evidence="9" type="ORF">WJX84_009227</name>
</gene>
<evidence type="ECO:0000313" key="9">
    <source>
        <dbReference type="EMBL" id="KAK9849124.1"/>
    </source>
</evidence>
<evidence type="ECO:0000256" key="6">
    <source>
        <dbReference type="ARBA" id="ARBA00023055"/>
    </source>
</evidence>
<reference evidence="9 10" key="1">
    <citation type="journal article" date="2024" name="Nat. Commun.">
        <title>Phylogenomics reveals the evolutionary origins of lichenization in chlorophyte algae.</title>
        <authorList>
            <person name="Puginier C."/>
            <person name="Libourel C."/>
            <person name="Otte J."/>
            <person name="Skaloud P."/>
            <person name="Haon M."/>
            <person name="Grisel S."/>
            <person name="Petersen M."/>
            <person name="Berrin J.G."/>
            <person name="Delaux P.M."/>
            <person name="Dal Grande F."/>
            <person name="Keller J."/>
        </authorList>
    </citation>
    <scope>NUCLEOTIDE SEQUENCE [LARGE SCALE GENOMIC DNA]</scope>
    <source>
        <strain evidence="9 10">SAG 2523</strain>
    </source>
</reference>
<dbReference type="InterPro" id="IPR014756">
    <property type="entry name" value="Ig_E-set"/>
</dbReference>
<comment type="caution">
    <text evidence="9">The sequence shown here is derived from an EMBL/GenBank/DDBJ whole genome shotgun (WGS) entry which is preliminary data.</text>
</comment>
<dbReference type="SUPFAM" id="SSF81296">
    <property type="entry name" value="E set domains"/>
    <property type="match status" value="1"/>
</dbReference>
<dbReference type="Proteomes" id="UP001485043">
    <property type="component" value="Unassembled WGS sequence"/>
</dbReference>
<protein>
    <recommendedName>
        <fullName evidence="8">MD-2-related lipid-recognition domain-containing protein</fullName>
    </recommendedName>
</protein>
<dbReference type="InterPro" id="IPR003172">
    <property type="entry name" value="ML_dom"/>
</dbReference>
<evidence type="ECO:0000313" key="10">
    <source>
        <dbReference type="Proteomes" id="UP001485043"/>
    </source>
</evidence>
<dbReference type="GO" id="GO:0015918">
    <property type="term" value="P:sterol transport"/>
    <property type="evidence" value="ECO:0007669"/>
    <property type="project" value="InterPro"/>
</dbReference>
<evidence type="ECO:0000256" key="3">
    <source>
        <dbReference type="ARBA" id="ARBA00011245"/>
    </source>
</evidence>
<dbReference type="AlphaFoldDB" id="A0AAW1SMK2"/>
<keyword evidence="4" id="KW-0813">Transport</keyword>
<dbReference type="Gene3D" id="2.60.40.770">
    <property type="match status" value="1"/>
</dbReference>
<feature type="signal peptide" evidence="7">
    <location>
        <begin position="1"/>
        <end position="19"/>
    </location>
</feature>
<sequence length="146" mass="15462">MTSKWACLVLLSICSSAHAVNWKECGEGKTKISSVTLTPDPPVAGSMADFGIKGDSGIDVSAGTLSLAVAFMGFPIWSETKDLCERTQCPVKKGPVELAVQEYLPPLTPPGAYNITITAQTTANVQLLCLQVDFQIQPPVPPTIIS</sequence>
<keyword evidence="10" id="KW-1185">Reference proteome</keyword>
<keyword evidence="6" id="KW-0445">Lipid transport</keyword>
<feature type="chain" id="PRO_5043441481" description="MD-2-related lipid-recognition domain-containing protein" evidence="7">
    <location>
        <begin position="20"/>
        <end position="146"/>
    </location>
</feature>
<evidence type="ECO:0000256" key="4">
    <source>
        <dbReference type="ARBA" id="ARBA00022448"/>
    </source>
</evidence>
<dbReference type="InterPro" id="IPR039670">
    <property type="entry name" value="NPC2-like"/>
</dbReference>
<evidence type="ECO:0000259" key="8">
    <source>
        <dbReference type="SMART" id="SM00737"/>
    </source>
</evidence>
<organism evidence="9 10">
    <name type="scientific">Apatococcus fuscideae</name>
    <dbReference type="NCBI Taxonomy" id="2026836"/>
    <lineage>
        <taxon>Eukaryota</taxon>
        <taxon>Viridiplantae</taxon>
        <taxon>Chlorophyta</taxon>
        <taxon>core chlorophytes</taxon>
        <taxon>Trebouxiophyceae</taxon>
        <taxon>Chlorellales</taxon>
        <taxon>Chlorellaceae</taxon>
        <taxon>Apatococcus</taxon>
    </lineage>
</organism>
<dbReference type="PANTHER" id="PTHR11306">
    <property type="entry name" value="NIEMANN PICK TYPE C2 PROTEIN NPC2-RELATED"/>
    <property type="match status" value="1"/>
</dbReference>
<evidence type="ECO:0000256" key="5">
    <source>
        <dbReference type="ARBA" id="ARBA00022729"/>
    </source>
</evidence>
<dbReference type="PANTHER" id="PTHR11306:SF0">
    <property type="entry name" value="PHOSPHATIDYLGLYCEROL_PHOSPHATIDYLINOSITOL TRANSFER PROTEIN"/>
    <property type="match status" value="1"/>
</dbReference>
<evidence type="ECO:0000256" key="2">
    <source>
        <dbReference type="ARBA" id="ARBA00006370"/>
    </source>
</evidence>
<comment type="function">
    <text evidence="1">Catalyzes the intermembrane transfer of phosphatidylglycerol and phosphatidylinositol.</text>
</comment>
<evidence type="ECO:0000256" key="7">
    <source>
        <dbReference type="SAM" id="SignalP"/>
    </source>
</evidence>
<dbReference type="Pfam" id="PF02221">
    <property type="entry name" value="E1_DerP2_DerF2"/>
    <property type="match status" value="1"/>
</dbReference>
<keyword evidence="5 7" id="KW-0732">Signal</keyword>
<dbReference type="SMART" id="SM00737">
    <property type="entry name" value="ML"/>
    <property type="match status" value="1"/>
</dbReference>
<evidence type="ECO:0000256" key="1">
    <source>
        <dbReference type="ARBA" id="ARBA00002053"/>
    </source>
</evidence>
<accession>A0AAW1SMK2</accession>
<proteinExistence type="inferred from homology"/>
<dbReference type="GO" id="GO:0032934">
    <property type="term" value="F:sterol binding"/>
    <property type="evidence" value="ECO:0007669"/>
    <property type="project" value="InterPro"/>
</dbReference>
<dbReference type="EMBL" id="JALJOV010001361">
    <property type="protein sequence ID" value="KAK9849124.1"/>
    <property type="molecule type" value="Genomic_DNA"/>
</dbReference>
<comment type="similarity">
    <text evidence="2">Belongs to the NPC2 family.</text>
</comment>